<evidence type="ECO:0000256" key="8">
    <source>
        <dbReference type="ARBA" id="ARBA00038436"/>
    </source>
</evidence>
<accession>A0ABU5I4Z0</accession>
<feature type="transmembrane region" description="Helical" evidence="9">
    <location>
        <begin position="21"/>
        <end position="39"/>
    </location>
</feature>
<evidence type="ECO:0000313" key="12">
    <source>
        <dbReference type="EMBL" id="MDY8110437.1"/>
    </source>
</evidence>
<evidence type="ECO:0000256" key="7">
    <source>
        <dbReference type="ARBA" id="ARBA00023136"/>
    </source>
</evidence>
<evidence type="ECO:0000313" key="13">
    <source>
        <dbReference type="Proteomes" id="UP001294412"/>
    </source>
</evidence>
<comment type="subunit">
    <text evidence="9">The complex comprises the extracytoplasmic solute receptor protein and the two transmembrane proteins.</text>
</comment>
<feature type="region of interest" description="Disordered" evidence="10">
    <location>
        <begin position="186"/>
        <end position="216"/>
    </location>
</feature>
<dbReference type="InterPro" id="IPR007387">
    <property type="entry name" value="TRAP_DctQ"/>
</dbReference>
<evidence type="ECO:0000256" key="9">
    <source>
        <dbReference type="RuleBase" id="RU369079"/>
    </source>
</evidence>
<comment type="similarity">
    <text evidence="8 9">Belongs to the TRAP transporter small permease family.</text>
</comment>
<feature type="transmembrane region" description="Helical" evidence="9">
    <location>
        <begin position="54"/>
        <end position="71"/>
    </location>
</feature>
<keyword evidence="5 9" id="KW-0812">Transmembrane</keyword>
<comment type="subcellular location">
    <subcellularLocation>
        <location evidence="1 9">Cell inner membrane</location>
        <topology evidence="1 9">Multi-pass membrane protein</topology>
    </subcellularLocation>
</comment>
<dbReference type="EMBL" id="JAXLPB010000005">
    <property type="protein sequence ID" value="MDY8110437.1"/>
    <property type="molecule type" value="Genomic_DNA"/>
</dbReference>
<keyword evidence="3" id="KW-1003">Cell membrane</keyword>
<evidence type="ECO:0000256" key="5">
    <source>
        <dbReference type="ARBA" id="ARBA00022692"/>
    </source>
</evidence>
<evidence type="ECO:0000256" key="1">
    <source>
        <dbReference type="ARBA" id="ARBA00004429"/>
    </source>
</evidence>
<feature type="transmembrane region" description="Helical" evidence="9">
    <location>
        <begin position="130"/>
        <end position="151"/>
    </location>
</feature>
<evidence type="ECO:0000256" key="4">
    <source>
        <dbReference type="ARBA" id="ARBA00022519"/>
    </source>
</evidence>
<evidence type="ECO:0000256" key="2">
    <source>
        <dbReference type="ARBA" id="ARBA00022448"/>
    </source>
</evidence>
<dbReference type="RefSeq" id="WP_322188029.1">
    <property type="nucleotide sequence ID" value="NZ_JAXLPB010000005.1"/>
</dbReference>
<dbReference type="PANTHER" id="PTHR35011:SF4">
    <property type="entry name" value="SLL1102 PROTEIN"/>
    <property type="match status" value="1"/>
</dbReference>
<evidence type="ECO:0000256" key="3">
    <source>
        <dbReference type="ARBA" id="ARBA00022475"/>
    </source>
</evidence>
<reference evidence="12 13" key="1">
    <citation type="submission" date="2023-12" db="EMBL/GenBank/DDBJ databases">
        <title>Description of Novel Strain Fulvimarina sp. 2208YS6-2-32 isolated from Uroteuthis (Photololigo) edulis.</title>
        <authorList>
            <person name="Park J.-S."/>
        </authorList>
    </citation>
    <scope>NUCLEOTIDE SEQUENCE [LARGE SCALE GENOMIC DNA]</scope>
    <source>
        <strain evidence="12 13">2208YS6-2-32</strain>
    </source>
</reference>
<sequence length="216" mass="23886">MQALLSFSRGIDRVTTFVGRSVSWLVLVVVLVSAGNAVIRKTFNMSSNAWLEVQWYLFGAIFMLAAAWTLLRNEHIRVDIVSNYLSKRTRDWIDFLGHIFFLLPFMILMVWLLVPYVISSYERQEFSSNAGGLIVWPAKALLLTGFILLLLQGLSEMIKRGAILFAGEPDTTPLAKPAPLAGEMATLAPDAQVPPDGPAPDERPASNPLKNGTQTP</sequence>
<name>A0ABU5I4Z0_9HYPH</name>
<evidence type="ECO:0000259" key="11">
    <source>
        <dbReference type="Pfam" id="PF04290"/>
    </source>
</evidence>
<dbReference type="Proteomes" id="UP001294412">
    <property type="component" value="Unassembled WGS sequence"/>
</dbReference>
<evidence type="ECO:0000256" key="10">
    <source>
        <dbReference type="SAM" id="MobiDB-lite"/>
    </source>
</evidence>
<keyword evidence="6 9" id="KW-1133">Transmembrane helix</keyword>
<keyword evidence="2 9" id="KW-0813">Transport</keyword>
<evidence type="ECO:0000256" key="6">
    <source>
        <dbReference type="ARBA" id="ARBA00022989"/>
    </source>
</evidence>
<keyword evidence="13" id="KW-1185">Reference proteome</keyword>
<feature type="transmembrane region" description="Helical" evidence="9">
    <location>
        <begin position="92"/>
        <end position="118"/>
    </location>
</feature>
<comment type="caution">
    <text evidence="12">The sequence shown here is derived from an EMBL/GenBank/DDBJ whole genome shotgun (WGS) entry which is preliminary data.</text>
</comment>
<gene>
    <name evidence="12" type="ORF">U0C82_14945</name>
</gene>
<dbReference type="PANTHER" id="PTHR35011">
    <property type="entry name" value="2,3-DIKETO-L-GULONATE TRAP TRANSPORTER SMALL PERMEASE PROTEIN YIAM"/>
    <property type="match status" value="1"/>
</dbReference>
<protein>
    <recommendedName>
        <fullName evidence="9">TRAP transporter small permease protein</fullName>
    </recommendedName>
</protein>
<dbReference type="Pfam" id="PF04290">
    <property type="entry name" value="DctQ"/>
    <property type="match status" value="1"/>
</dbReference>
<feature type="domain" description="Tripartite ATP-independent periplasmic transporters DctQ component" evidence="11">
    <location>
        <begin position="30"/>
        <end position="159"/>
    </location>
</feature>
<proteinExistence type="inferred from homology"/>
<keyword evidence="7 9" id="KW-0472">Membrane</keyword>
<dbReference type="InterPro" id="IPR055348">
    <property type="entry name" value="DctQ"/>
</dbReference>
<keyword evidence="4 9" id="KW-0997">Cell inner membrane</keyword>
<comment type="function">
    <text evidence="9">Part of the tripartite ATP-independent periplasmic (TRAP) transport system.</text>
</comment>
<organism evidence="12 13">
    <name type="scientific">Fulvimarina uroteuthidis</name>
    <dbReference type="NCBI Taxonomy" id="3098149"/>
    <lineage>
        <taxon>Bacteria</taxon>
        <taxon>Pseudomonadati</taxon>
        <taxon>Pseudomonadota</taxon>
        <taxon>Alphaproteobacteria</taxon>
        <taxon>Hyphomicrobiales</taxon>
        <taxon>Aurantimonadaceae</taxon>
        <taxon>Fulvimarina</taxon>
    </lineage>
</organism>